<dbReference type="EMBL" id="JACSOD020000467">
    <property type="protein sequence ID" value="MBM6499107.1"/>
    <property type="molecule type" value="Genomic_DNA"/>
</dbReference>
<keyword evidence="4" id="KW-0645">Protease</keyword>
<dbReference type="Pfam" id="PF01963">
    <property type="entry name" value="TraB_PrgY_gumN"/>
    <property type="match status" value="1"/>
</dbReference>
<dbReference type="CDD" id="cd14789">
    <property type="entry name" value="Tiki"/>
    <property type="match status" value="1"/>
</dbReference>
<keyword evidence="6" id="KW-0479">Metal-binding</keyword>
<reference evidence="13 14" key="1">
    <citation type="submission" date="2021-02" db="EMBL/GenBank/DDBJ databases">
        <authorList>
            <person name="Jung H.S."/>
            <person name="Chun B.H."/>
            <person name="Jeon C.O."/>
        </authorList>
    </citation>
    <scope>NUCLEOTIDE SEQUENCE [LARGE SCALE GENOMIC DNA]</scope>
    <source>
        <strain evidence="13 14">LMG 25203</strain>
    </source>
</reference>
<keyword evidence="10" id="KW-0482">Metalloprotease</keyword>
<dbReference type="Proteomes" id="UP000759529">
    <property type="component" value="Unassembled WGS sequence"/>
</dbReference>
<sequence length="272" mass="31461">MQSIAQREKNNSLLWEISGNGLQQPSYLFGTIHMICKEDFLLSEMLQQKFNSSKQVYLELDMDDPQLQATMMQHMQLKGTETLKNKLGEINFKKLDSFLQKEMNMNLVMFDKFKPMMVMSLLAQRLPSCATIESYEMNFVKMASEQKKELLGLEKVEDQLGVFDAIPDSLEIRSIMNIVNDFDTHRKEFTRMSIIYKSQDLDALYQLMVESPEMMDSQELLLDRRNRNWIPIMEPAMKKASTFFAVGAGHLAGSQGVLELLRKQGYKVKAIQ</sequence>
<comment type="cofactor">
    <cofactor evidence="2">
        <name>Co(2+)</name>
        <dbReference type="ChEBI" id="CHEBI:48828"/>
    </cofactor>
</comment>
<comment type="caution">
    <text evidence="13">The sequence shown here is derived from an EMBL/GenBank/DDBJ whole genome shotgun (WGS) entry which is preliminary data.</text>
</comment>
<dbReference type="InterPro" id="IPR002816">
    <property type="entry name" value="TraB/PrgY/GumN_fam"/>
</dbReference>
<dbReference type="PANTHER" id="PTHR31120:SF6">
    <property type="entry name" value="METALLOPROTEASE TIKI HOMOLOG"/>
    <property type="match status" value="1"/>
</dbReference>
<keyword evidence="11" id="KW-0472">Membrane</keyword>
<protein>
    <submittedName>
        <fullName evidence="13">TraB/GumN family protein</fullName>
    </submittedName>
</protein>
<evidence type="ECO:0000256" key="12">
    <source>
        <dbReference type="ARBA" id="ARBA00023180"/>
    </source>
</evidence>
<gene>
    <name evidence="13" type="ORF">H9X54_007305</name>
</gene>
<evidence type="ECO:0000256" key="6">
    <source>
        <dbReference type="ARBA" id="ARBA00022723"/>
    </source>
</evidence>
<keyword evidence="9" id="KW-1133">Transmembrane helix</keyword>
<keyword evidence="5" id="KW-0812">Transmembrane</keyword>
<evidence type="ECO:0000256" key="8">
    <source>
        <dbReference type="ARBA" id="ARBA00022801"/>
    </source>
</evidence>
<evidence type="ECO:0000256" key="10">
    <source>
        <dbReference type="ARBA" id="ARBA00023049"/>
    </source>
</evidence>
<evidence type="ECO:0000256" key="2">
    <source>
        <dbReference type="ARBA" id="ARBA00001941"/>
    </source>
</evidence>
<accession>A0ABS2CY32</accession>
<dbReference type="RefSeq" id="WP_187657237.1">
    <property type="nucleotide sequence ID" value="NZ_JACSOD020000467.1"/>
</dbReference>
<keyword evidence="8" id="KW-0378">Hydrolase</keyword>
<evidence type="ECO:0000313" key="14">
    <source>
        <dbReference type="Proteomes" id="UP000759529"/>
    </source>
</evidence>
<name>A0ABS2CY32_9FLAO</name>
<keyword evidence="12" id="KW-0325">Glycoprotein</keyword>
<organism evidence="13 14">
    <name type="scientific">Flavobacterium macrobrachii</name>
    <dbReference type="NCBI Taxonomy" id="591204"/>
    <lineage>
        <taxon>Bacteria</taxon>
        <taxon>Pseudomonadati</taxon>
        <taxon>Bacteroidota</taxon>
        <taxon>Flavobacteriia</taxon>
        <taxon>Flavobacteriales</taxon>
        <taxon>Flavobacteriaceae</taxon>
        <taxon>Flavobacterium</taxon>
    </lineage>
</organism>
<evidence type="ECO:0000256" key="5">
    <source>
        <dbReference type="ARBA" id="ARBA00022692"/>
    </source>
</evidence>
<dbReference type="PANTHER" id="PTHR31120">
    <property type="entry name" value="METALLOPROTEASE TIKI"/>
    <property type="match status" value="1"/>
</dbReference>
<evidence type="ECO:0000313" key="13">
    <source>
        <dbReference type="EMBL" id="MBM6499107.1"/>
    </source>
</evidence>
<evidence type="ECO:0000256" key="11">
    <source>
        <dbReference type="ARBA" id="ARBA00023136"/>
    </source>
</evidence>
<evidence type="ECO:0000256" key="4">
    <source>
        <dbReference type="ARBA" id="ARBA00022670"/>
    </source>
</evidence>
<evidence type="ECO:0000256" key="1">
    <source>
        <dbReference type="ARBA" id="ARBA00001936"/>
    </source>
</evidence>
<evidence type="ECO:0000256" key="7">
    <source>
        <dbReference type="ARBA" id="ARBA00022729"/>
    </source>
</evidence>
<comment type="subcellular location">
    <subcellularLocation>
        <location evidence="3">Membrane</location>
        <topology evidence="3">Single-pass type I membrane protein</topology>
    </subcellularLocation>
</comment>
<evidence type="ECO:0000256" key="3">
    <source>
        <dbReference type="ARBA" id="ARBA00004479"/>
    </source>
</evidence>
<dbReference type="InterPro" id="IPR040230">
    <property type="entry name" value="TIKI1/2-like"/>
</dbReference>
<keyword evidence="7" id="KW-0732">Signal</keyword>
<keyword evidence="14" id="KW-1185">Reference proteome</keyword>
<comment type="cofactor">
    <cofactor evidence="1">
        <name>Mn(2+)</name>
        <dbReference type="ChEBI" id="CHEBI:29035"/>
    </cofactor>
</comment>
<proteinExistence type="predicted"/>
<evidence type="ECO:0000256" key="9">
    <source>
        <dbReference type="ARBA" id="ARBA00022989"/>
    </source>
</evidence>